<dbReference type="EMBL" id="CAFBNB010000174">
    <property type="protein sequence ID" value="CAB4935694.1"/>
    <property type="molecule type" value="Genomic_DNA"/>
</dbReference>
<reference evidence="1" key="1">
    <citation type="submission" date="2020-05" db="EMBL/GenBank/DDBJ databases">
        <authorList>
            <person name="Chiriac C."/>
            <person name="Salcher M."/>
            <person name="Ghai R."/>
            <person name="Kavagutti S V."/>
        </authorList>
    </citation>
    <scope>NUCLEOTIDE SEQUENCE</scope>
</reference>
<dbReference type="AlphaFoldDB" id="A0A6J7IZD7"/>
<evidence type="ECO:0000313" key="1">
    <source>
        <dbReference type="EMBL" id="CAB4935694.1"/>
    </source>
</evidence>
<gene>
    <name evidence="1" type="ORF">UFOPK3720_00969</name>
</gene>
<protein>
    <submittedName>
        <fullName evidence="1">Unannotated protein</fullName>
    </submittedName>
</protein>
<proteinExistence type="predicted"/>
<name>A0A6J7IZD7_9ZZZZ</name>
<sequence length="103" mass="11459">MSLSSIEDEGEARSLGEALEPVDVDWLSVEVYRKDRGRPAGDCGFCGVRLDEERTRIWLDGHWICPDGRDREPGCDEGVGRDEYVITGPDAEGLQCQDQCIEA</sequence>
<organism evidence="1">
    <name type="scientific">freshwater metagenome</name>
    <dbReference type="NCBI Taxonomy" id="449393"/>
    <lineage>
        <taxon>unclassified sequences</taxon>
        <taxon>metagenomes</taxon>
        <taxon>ecological metagenomes</taxon>
    </lineage>
</organism>
<accession>A0A6J7IZD7</accession>